<evidence type="ECO:0000259" key="7">
    <source>
        <dbReference type="PROSITE" id="PS50110"/>
    </source>
</evidence>
<dbReference type="Pfam" id="PF00072">
    <property type="entry name" value="Response_reg"/>
    <property type="match status" value="1"/>
</dbReference>
<dbReference type="Gene3D" id="3.40.50.2300">
    <property type="match status" value="1"/>
</dbReference>
<dbReference type="InterPro" id="IPR016032">
    <property type="entry name" value="Sig_transdc_resp-reg_C-effctor"/>
</dbReference>
<feature type="compositionally biased region" description="Low complexity" evidence="6">
    <location>
        <begin position="79"/>
        <end position="89"/>
    </location>
</feature>
<keyword evidence="10" id="KW-1185">Reference proteome</keyword>
<proteinExistence type="predicted"/>
<dbReference type="InterPro" id="IPR001867">
    <property type="entry name" value="OmpR/PhoB-type_DNA-bd"/>
</dbReference>
<evidence type="ECO:0000256" key="2">
    <source>
        <dbReference type="ARBA" id="ARBA00023012"/>
    </source>
</evidence>
<evidence type="ECO:0000256" key="1">
    <source>
        <dbReference type="ARBA" id="ARBA00022553"/>
    </source>
</evidence>
<comment type="caution">
    <text evidence="9">The sequence shown here is derived from an EMBL/GenBank/DDBJ whole genome shotgun (WGS) entry which is preliminary data.</text>
</comment>
<feature type="domain" description="OmpR/PhoB-type" evidence="8">
    <location>
        <begin position="130"/>
        <end position="231"/>
    </location>
</feature>
<dbReference type="InterPro" id="IPR001789">
    <property type="entry name" value="Sig_transdc_resp-reg_receiver"/>
</dbReference>
<evidence type="ECO:0000256" key="3">
    <source>
        <dbReference type="ARBA" id="ARBA00023125"/>
    </source>
</evidence>
<feature type="region of interest" description="Disordered" evidence="6">
    <location>
        <begin position="77"/>
        <end position="109"/>
    </location>
</feature>
<reference evidence="10" key="1">
    <citation type="journal article" date="2019" name="Int. J. Syst. Evol. Microbiol.">
        <title>The Global Catalogue of Microorganisms (GCM) 10K type strain sequencing project: providing services to taxonomists for standard genome sequencing and annotation.</title>
        <authorList>
            <consortium name="The Broad Institute Genomics Platform"/>
            <consortium name="The Broad Institute Genome Sequencing Center for Infectious Disease"/>
            <person name="Wu L."/>
            <person name="Ma J."/>
        </authorList>
    </citation>
    <scope>NUCLEOTIDE SEQUENCE [LARGE SCALE GENOMIC DNA]</scope>
    <source>
        <strain evidence="10">NBRC 108730</strain>
    </source>
</reference>
<dbReference type="SMART" id="SM00862">
    <property type="entry name" value="Trans_reg_C"/>
    <property type="match status" value="1"/>
</dbReference>
<protein>
    <submittedName>
        <fullName evidence="9">DNA-binding response regulator</fullName>
    </submittedName>
</protein>
<evidence type="ECO:0000313" key="10">
    <source>
        <dbReference type="Proteomes" id="UP001157017"/>
    </source>
</evidence>
<feature type="modified residue" description="4-aspartylphosphate" evidence="4">
    <location>
        <position position="62"/>
    </location>
</feature>
<dbReference type="CDD" id="cd00383">
    <property type="entry name" value="trans_reg_C"/>
    <property type="match status" value="1"/>
</dbReference>
<evidence type="ECO:0000256" key="4">
    <source>
        <dbReference type="PROSITE-ProRule" id="PRU00169"/>
    </source>
</evidence>
<dbReference type="PANTHER" id="PTHR48111:SF40">
    <property type="entry name" value="PHOSPHATE REGULON TRANSCRIPTIONAL REGULATORY PROTEIN PHOB"/>
    <property type="match status" value="1"/>
</dbReference>
<dbReference type="Proteomes" id="UP001157017">
    <property type="component" value="Unassembled WGS sequence"/>
</dbReference>
<dbReference type="Gene3D" id="1.10.10.10">
    <property type="entry name" value="Winged helix-like DNA-binding domain superfamily/Winged helix DNA-binding domain"/>
    <property type="match status" value="1"/>
</dbReference>
<dbReference type="Pfam" id="PF00486">
    <property type="entry name" value="Trans_reg_C"/>
    <property type="match status" value="1"/>
</dbReference>
<name>A0ABQ6JK15_9ACTN</name>
<feature type="compositionally biased region" description="Basic residues" evidence="6">
    <location>
        <begin position="94"/>
        <end position="108"/>
    </location>
</feature>
<dbReference type="SMART" id="SM00448">
    <property type="entry name" value="REC"/>
    <property type="match status" value="1"/>
</dbReference>
<dbReference type="GO" id="GO:0003677">
    <property type="term" value="F:DNA binding"/>
    <property type="evidence" value="ECO:0007669"/>
    <property type="project" value="UniProtKB-KW"/>
</dbReference>
<evidence type="ECO:0000256" key="5">
    <source>
        <dbReference type="PROSITE-ProRule" id="PRU01091"/>
    </source>
</evidence>
<accession>A0ABQ6JK15</accession>
<dbReference type="PROSITE" id="PS51755">
    <property type="entry name" value="OMPR_PHOB"/>
    <property type="match status" value="1"/>
</dbReference>
<dbReference type="PROSITE" id="PS50110">
    <property type="entry name" value="RESPONSE_REGULATORY"/>
    <property type="match status" value="1"/>
</dbReference>
<dbReference type="InterPro" id="IPR011006">
    <property type="entry name" value="CheY-like_superfamily"/>
</dbReference>
<evidence type="ECO:0000256" key="6">
    <source>
        <dbReference type="SAM" id="MobiDB-lite"/>
    </source>
</evidence>
<dbReference type="InterPro" id="IPR039420">
    <property type="entry name" value="WalR-like"/>
</dbReference>
<keyword evidence="2" id="KW-0902">Two-component regulatory system</keyword>
<dbReference type="InterPro" id="IPR036388">
    <property type="entry name" value="WH-like_DNA-bd_sf"/>
</dbReference>
<dbReference type="EMBL" id="BSUZ01000001">
    <property type="protein sequence ID" value="GMA88343.1"/>
    <property type="molecule type" value="Genomic_DNA"/>
</dbReference>
<sequence length="233" mass="25566">MRALRDPYSDGMTRVLLAEDDSAIAEPLARALRREGYDVDVRGDGPTALEGAVEGVDLVVLDLGLPGMDGLEVCREPARPGAHRAGAGADRARGRGRHRGGPRRGRRRLRDEAVPAGRACWPGPARCCVAAATRPAPPRGCASTPRPGRRSSTTASLLTAKEFDLLRLLVREAGRVVPREEIMREVWDAEWYGPTKTLDMHVSWLRRRLGDDANSPRFIATVRGVGFRFERDN</sequence>
<dbReference type="PANTHER" id="PTHR48111">
    <property type="entry name" value="REGULATOR OF RPOS"/>
    <property type="match status" value="1"/>
</dbReference>
<evidence type="ECO:0000259" key="8">
    <source>
        <dbReference type="PROSITE" id="PS51755"/>
    </source>
</evidence>
<feature type="DNA-binding region" description="OmpR/PhoB-type" evidence="5">
    <location>
        <begin position="130"/>
        <end position="231"/>
    </location>
</feature>
<gene>
    <name evidence="9" type="ORF">GCM10025868_35930</name>
</gene>
<keyword evidence="1 4" id="KW-0597">Phosphoprotein</keyword>
<organism evidence="9 10">
    <name type="scientific">Angustibacter aerolatus</name>
    <dbReference type="NCBI Taxonomy" id="1162965"/>
    <lineage>
        <taxon>Bacteria</taxon>
        <taxon>Bacillati</taxon>
        <taxon>Actinomycetota</taxon>
        <taxon>Actinomycetes</taxon>
        <taxon>Kineosporiales</taxon>
        <taxon>Kineosporiaceae</taxon>
    </lineage>
</organism>
<dbReference type="SUPFAM" id="SSF52172">
    <property type="entry name" value="CheY-like"/>
    <property type="match status" value="1"/>
</dbReference>
<keyword evidence="3 5" id="KW-0238">DNA-binding</keyword>
<evidence type="ECO:0000313" key="9">
    <source>
        <dbReference type="EMBL" id="GMA88343.1"/>
    </source>
</evidence>
<feature type="domain" description="Response regulatory" evidence="7">
    <location>
        <begin position="14"/>
        <end position="176"/>
    </location>
</feature>
<dbReference type="SUPFAM" id="SSF46894">
    <property type="entry name" value="C-terminal effector domain of the bipartite response regulators"/>
    <property type="match status" value="1"/>
</dbReference>